<reference evidence="2 3" key="1">
    <citation type="journal article" date="2018" name="IMA Fungus">
        <title>IMA Genome-F 9: Draft genome sequence of Annulohypoxylon stygium, Aspergillus mulundensis, Berkeleyomyces basicola (syn. Thielaviopsis basicola), Ceratocystis smalleyi, two Cercospora beticola strains, Coleophoma cylindrospora, Fusarium fracticaudum, Phialophora cf. hyalina, and Morchella septimelata.</title>
        <authorList>
            <person name="Wingfield B.D."/>
            <person name="Bills G.F."/>
            <person name="Dong Y."/>
            <person name="Huang W."/>
            <person name="Nel W.J."/>
            <person name="Swalarsk-Parry B.S."/>
            <person name="Vaghefi N."/>
            <person name="Wilken P.M."/>
            <person name="An Z."/>
            <person name="de Beer Z.W."/>
            <person name="De Vos L."/>
            <person name="Chen L."/>
            <person name="Duong T.A."/>
            <person name="Gao Y."/>
            <person name="Hammerbacher A."/>
            <person name="Kikkert J.R."/>
            <person name="Li Y."/>
            <person name="Li H."/>
            <person name="Li K."/>
            <person name="Li Q."/>
            <person name="Liu X."/>
            <person name="Ma X."/>
            <person name="Naidoo K."/>
            <person name="Pethybridge S.J."/>
            <person name="Sun J."/>
            <person name="Steenkamp E.T."/>
            <person name="van der Nest M.A."/>
            <person name="van Wyk S."/>
            <person name="Wingfield M.J."/>
            <person name="Xiong C."/>
            <person name="Yue Q."/>
            <person name="Zhang X."/>
        </authorList>
    </citation>
    <scope>NUCLEOTIDE SEQUENCE [LARGE SCALE GENOMIC DNA]</scope>
    <source>
        <strain evidence="2 3">BP5796</strain>
    </source>
</reference>
<keyword evidence="3" id="KW-1185">Reference proteome</keyword>
<evidence type="ECO:0000313" key="2">
    <source>
        <dbReference type="EMBL" id="RDW87323.1"/>
    </source>
</evidence>
<dbReference type="EMBL" id="PDLN01000004">
    <property type="protein sequence ID" value="RDW87323.1"/>
    <property type="molecule type" value="Genomic_DNA"/>
</dbReference>
<organism evidence="2 3">
    <name type="scientific">Coleophoma crateriformis</name>
    <dbReference type="NCBI Taxonomy" id="565419"/>
    <lineage>
        <taxon>Eukaryota</taxon>
        <taxon>Fungi</taxon>
        <taxon>Dikarya</taxon>
        <taxon>Ascomycota</taxon>
        <taxon>Pezizomycotina</taxon>
        <taxon>Leotiomycetes</taxon>
        <taxon>Helotiales</taxon>
        <taxon>Dermateaceae</taxon>
        <taxon>Coleophoma</taxon>
    </lineage>
</organism>
<dbReference type="PANTHER" id="PTHR39602:SF2">
    <property type="entry name" value="ACW-9"/>
    <property type="match status" value="1"/>
</dbReference>
<protein>
    <submittedName>
        <fullName evidence="2">Uncharacterized protein</fullName>
    </submittedName>
</protein>
<name>A0A3D8SLY0_9HELO</name>
<comment type="caution">
    <text evidence="2">The sequence shown here is derived from an EMBL/GenBank/DDBJ whole genome shotgun (WGS) entry which is preliminary data.</text>
</comment>
<evidence type="ECO:0000256" key="1">
    <source>
        <dbReference type="SAM" id="SignalP"/>
    </source>
</evidence>
<dbReference type="Proteomes" id="UP000256328">
    <property type="component" value="Unassembled WGS sequence"/>
</dbReference>
<feature type="chain" id="PRO_5017814590" evidence="1">
    <location>
        <begin position="18"/>
        <end position="138"/>
    </location>
</feature>
<dbReference type="AlphaFoldDB" id="A0A3D8SLY0"/>
<gene>
    <name evidence="2" type="ORF">BP5796_03017</name>
</gene>
<dbReference type="PANTHER" id="PTHR39602">
    <property type="entry name" value="ACW-9"/>
    <property type="match status" value="1"/>
</dbReference>
<feature type="signal peptide" evidence="1">
    <location>
        <begin position="1"/>
        <end position="17"/>
    </location>
</feature>
<sequence length="138" mass="15190">MQFPILVLSTLLTTALAALPPYPRQSSGWTIRKFTRDCTNPNTCIYNFNIDTNDGSTPAPCTIVNTGNPATTQAWYGVACQQPNDWQISWGWDHQGDFTVMTTMNIASKLEAFFGYKSPNANSNATYSDNGPQTPQSV</sequence>
<accession>A0A3D8SLY0</accession>
<dbReference type="OrthoDB" id="3836772at2759"/>
<evidence type="ECO:0000313" key="3">
    <source>
        <dbReference type="Proteomes" id="UP000256328"/>
    </source>
</evidence>
<keyword evidence="1" id="KW-0732">Signal</keyword>
<proteinExistence type="predicted"/>